<proteinExistence type="predicted"/>
<feature type="domain" description="Acyltransferase 3" evidence="2">
    <location>
        <begin position="5"/>
        <end position="273"/>
    </location>
</feature>
<keyword evidence="1" id="KW-1133">Transmembrane helix</keyword>
<feature type="transmembrane region" description="Helical" evidence="1">
    <location>
        <begin position="127"/>
        <end position="144"/>
    </location>
</feature>
<dbReference type="PANTHER" id="PTHR37312">
    <property type="entry name" value="MEMBRANE-BOUND ACYLTRANSFERASE YKRP-RELATED"/>
    <property type="match status" value="1"/>
</dbReference>
<dbReference type="InterPro" id="IPR002656">
    <property type="entry name" value="Acyl_transf_3_dom"/>
</dbReference>
<keyword evidence="1" id="KW-0812">Transmembrane</keyword>
<feature type="transmembrane region" description="Helical" evidence="1">
    <location>
        <begin position="156"/>
        <end position="175"/>
    </location>
</feature>
<accession>A0A9D1UUC0</accession>
<evidence type="ECO:0000259" key="2">
    <source>
        <dbReference type="Pfam" id="PF01757"/>
    </source>
</evidence>
<reference evidence="3" key="1">
    <citation type="journal article" date="2021" name="PeerJ">
        <title>Extensive microbial diversity within the chicken gut microbiome revealed by metagenomics and culture.</title>
        <authorList>
            <person name="Gilroy R."/>
            <person name="Ravi A."/>
            <person name="Getino M."/>
            <person name="Pursley I."/>
            <person name="Horton D.L."/>
            <person name="Alikhan N.F."/>
            <person name="Baker D."/>
            <person name="Gharbi K."/>
            <person name="Hall N."/>
            <person name="Watson M."/>
            <person name="Adriaenssens E.M."/>
            <person name="Foster-Nyarko E."/>
            <person name="Jarju S."/>
            <person name="Secka A."/>
            <person name="Antonio M."/>
            <person name="Oren A."/>
            <person name="Chaudhuri R.R."/>
            <person name="La Ragione R."/>
            <person name="Hildebrand F."/>
            <person name="Pallen M.J."/>
        </authorList>
    </citation>
    <scope>NUCLEOTIDE SEQUENCE</scope>
    <source>
        <strain evidence="3">ChiHejej3B27-3195</strain>
    </source>
</reference>
<dbReference type="AlphaFoldDB" id="A0A9D1UUC0"/>
<sequence>MSSRNYRLDRAKGVLIFMVVLGHILTAASAWEPDTLRALQVIIYSFHMPAFVFLAGITAKSDRLLPRTLFFLVLLATAMPMYYGWMSLLGLNPDFDFLVPYWLTWFLMSMVWWMLSVPFIERFPRAMLMISVVAGLVGGALPMADYELSISRTMVFWPFFVVGKVYGSRILHWAGSRSPRQIAGLVAAALTTTLVFYLYDVNKEWFYGSRNFDWFDVTVPEGLGMRAAVALGAGLSTVALLAATSQKKGYLATVGRHSLAVYLLHGFVVRLLEL</sequence>
<organism evidence="3 4">
    <name type="scientific">Candidatus Nesterenkonia stercoripullorum</name>
    <dbReference type="NCBI Taxonomy" id="2838701"/>
    <lineage>
        <taxon>Bacteria</taxon>
        <taxon>Bacillati</taxon>
        <taxon>Actinomycetota</taxon>
        <taxon>Actinomycetes</taxon>
        <taxon>Micrococcales</taxon>
        <taxon>Micrococcaceae</taxon>
        <taxon>Nesterenkonia</taxon>
    </lineage>
</organism>
<keyword evidence="3" id="KW-0808">Transferase</keyword>
<dbReference type="Proteomes" id="UP000824151">
    <property type="component" value="Unassembled WGS sequence"/>
</dbReference>
<dbReference type="EMBL" id="DXGD01000380">
    <property type="protein sequence ID" value="HIX00524.1"/>
    <property type="molecule type" value="Genomic_DNA"/>
</dbReference>
<comment type="caution">
    <text evidence="3">The sequence shown here is derived from an EMBL/GenBank/DDBJ whole genome shotgun (WGS) entry which is preliminary data.</text>
</comment>
<keyword evidence="3" id="KW-0012">Acyltransferase</keyword>
<name>A0A9D1UUC0_9MICC</name>
<gene>
    <name evidence="3" type="ORF">H9871_10325</name>
</gene>
<keyword evidence="1" id="KW-0472">Membrane</keyword>
<feature type="transmembrane region" description="Helical" evidence="1">
    <location>
        <begin position="12"/>
        <end position="31"/>
    </location>
</feature>
<evidence type="ECO:0000313" key="4">
    <source>
        <dbReference type="Proteomes" id="UP000824151"/>
    </source>
</evidence>
<feature type="transmembrane region" description="Helical" evidence="1">
    <location>
        <begin position="37"/>
        <end position="57"/>
    </location>
</feature>
<evidence type="ECO:0000256" key="1">
    <source>
        <dbReference type="SAM" id="Phobius"/>
    </source>
</evidence>
<feature type="transmembrane region" description="Helical" evidence="1">
    <location>
        <begin position="182"/>
        <end position="199"/>
    </location>
</feature>
<dbReference type="PANTHER" id="PTHR37312:SF1">
    <property type="entry name" value="MEMBRANE-BOUND ACYLTRANSFERASE YKRP-RELATED"/>
    <property type="match status" value="1"/>
</dbReference>
<feature type="transmembrane region" description="Helical" evidence="1">
    <location>
        <begin position="97"/>
        <end position="115"/>
    </location>
</feature>
<feature type="non-terminal residue" evidence="3">
    <location>
        <position position="274"/>
    </location>
</feature>
<dbReference type="GO" id="GO:0016747">
    <property type="term" value="F:acyltransferase activity, transferring groups other than amino-acyl groups"/>
    <property type="evidence" value="ECO:0007669"/>
    <property type="project" value="InterPro"/>
</dbReference>
<dbReference type="Pfam" id="PF01757">
    <property type="entry name" value="Acyl_transf_3"/>
    <property type="match status" value="1"/>
</dbReference>
<feature type="transmembrane region" description="Helical" evidence="1">
    <location>
        <begin position="69"/>
        <end position="85"/>
    </location>
</feature>
<reference evidence="3" key="2">
    <citation type="submission" date="2021-04" db="EMBL/GenBank/DDBJ databases">
        <authorList>
            <person name="Gilroy R."/>
        </authorList>
    </citation>
    <scope>NUCLEOTIDE SEQUENCE</scope>
    <source>
        <strain evidence="3">ChiHejej3B27-3195</strain>
    </source>
</reference>
<protein>
    <submittedName>
        <fullName evidence="3">Acyltransferase family protein</fullName>
    </submittedName>
</protein>
<feature type="transmembrane region" description="Helical" evidence="1">
    <location>
        <begin position="223"/>
        <end position="243"/>
    </location>
</feature>
<dbReference type="InterPro" id="IPR052734">
    <property type="entry name" value="Nod_factor_acetyltransferase"/>
</dbReference>
<evidence type="ECO:0000313" key="3">
    <source>
        <dbReference type="EMBL" id="HIX00524.1"/>
    </source>
</evidence>